<sequence length="651" mass="72510">MIHQNQQQLYNNNPVTAAPNTTNSSSSSSPSSSSSSSPTSSDSSDSSSPSQSSLKQNQKLQQQIISTNTLTPSLIQKRKQCNQNLENNNPVKLREMINQNSHSLASSSSPSSQEMIEPREKRKEQNRNAQRAFRERKQKKLVELQEKVDQLLARQEPLISENKSLKDLVNQLKSENQSLNVYKQAFTFTLANDLRRSSMPISDIFQSNNQNQPICSNIGSNSTSTPATTTTTTTTSTAAAAAANTSNNDDGLQLSSDHRQPSRSSNDSSASYGPHSYQSNVQPSTLSLPQASIDIFSISNWFPALDRSLADSSQPNRLSSAPDPEKGLNVVQYRELDKVKIPIDYPVSNKPPPPQPSLAPLPATTRVKTTVPVQATAAGDGEKLPHSSIAFDDLNRFWTSSSNTDQASFNNRSLHSFTDPRRPEPIQPRQQQDLSKRPPQLFTSVPDRSPIMVCEPTLLAGMTHEMVSLNQLNYPLSESDLINRSSSNPIYQDGMVLSISGGDGNNNLKCFDHQSNSFSSKQSYTTPSPYINKFPRERSSIDTFRTIQPSIRNPSINNEFLTTNDRSRLSDNKNQTVFVETQATNEEMSLFEQQVLNHQRSNKMKTNLHQSSQMKQFLIEGRISEKELDDLCNMFDKKATCQEVGDFIYFI</sequence>
<dbReference type="GO" id="GO:0090575">
    <property type="term" value="C:RNA polymerase II transcription regulator complex"/>
    <property type="evidence" value="ECO:0007669"/>
    <property type="project" value="TreeGrafter"/>
</dbReference>
<feature type="region of interest" description="Disordered" evidence="3">
    <location>
        <begin position="402"/>
        <end position="447"/>
    </location>
</feature>
<evidence type="ECO:0000259" key="4">
    <source>
        <dbReference type="PROSITE" id="PS50217"/>
    </source>
</evidence>
<feature type="domain" description="BZIP" evidence="4">
    <location>
        <begin position="116"/>
        <end position="179"/>
    </location>
</feature>
<dbReference type="Pfam" id="PF00170">
    <property type="entry name" value="bZIP_1"/>
    <property type="match status" value="1"/>
</dbReference>
<dbReference type="CDD" id="cd14688">
    <property type="entry name" value="bZIP_YAP"/>
    <property type="match status" value="1"/>
</dbReference>
<comment type="caution">
    <text evidence="5">The sequence shown here is derived from an EMBL/GenBank/DDBJ whole genome shotgun (WGS) entry which is preliminary data.</text>
</comment>
<dbReference type="GO" id="GO:0001228">
    <property type="term" value="F:DNA-binding transcription activator activity, RNA polymerase II-specific"/>
    <property type="evidence" value="ECO:0007669"/>
    <property type="project" value="TreeGrafter"/>
</dbReference>
<dbReference type="EMBL" id="CALTRL010005967">
    <property type="protein sequence ID" value="CAH7688303.1"/>
    <property type="molecule type" value="Genomic_DNA"/>
</dbReference>
<evidence type="ECO:0000313" key="6">
    <source>
        <dbReference type="Proteomes" id="UP001153365"/>
    </source>
</evidence>
<gene>
    <name evidence="5" type="ORF">PPACK8108_LOCUS23248</name>
</gene>
<feature type="compositionally biased region" description="Basic and acidic residues" evidence="3">
    <location>
        <begin position="116"/>
        <end position="136"/>
    </location>
</feature>
<protein>
    <submittedName>
        <fullName evidence="5">Expressed protein</fullName>
    </submittedName>
</protein>
<feature type="compositionally biased region" description="Polar residues" evidence="3">
    <location>
        <begin position="402"/>
        <end position="416"/>
    </location>
</feature>
<dbReference type="PANTHER" id="PTHR40621">
    <property type="entry name" value="TRANSCRIPTION FACTOR KAPC-RELATED"/>
    <property type="match status" value="1"/>
</dbReference>
<dbReference type="Proteomes" id="UP001153365">
    <property type="component" value="Unassembled WGS sequence"/>
</dbReference>
<feature type="compositionally biased region" description="Polar residues" evidence="3">
    <location>
        <begin position="1"/>
        <end position="10"/>
    </location>
</feature>
<feature type="region of interest" description="Disordered" evidence="3">
    <location>
        <begin position="204"/>
        <end position="283"/>
    </location>
</feature>
<dbReference type="PROSITE" id="PS50217">
    <property type="entry name" value="BZIP"/>
    <property type="match status" value="1"/>
</dbReference>
<keyword evidence="2" id="KW-0539">Nucleus</keyword>
<feature type="compositionally biased region" description="Polar residues" evidence="3">
    <location>
        <begin position="262"/>
        <end position="283"/>
    </location>
</feature>
<dbReference type="SMART" id="SM00338">
    <property type="entry name" value="BRLZ"/>
    <property type="match status" value="1"/>
</dbReference>
<keyword evidence="6" id="KW-1185">Reference proteome</keyword>
<evidence type="ECO:0000256" key="1">
    <source>
        <dbReference type="ARBA" id="ARBA00004123"/>
    </source>
</evidence>
<dbReference type="AlphaFoldDB" id="A0AAV0BPM5"/>
<dbReference type="GO" id="GO:0000976">
    <property type="term" value="F:transcription cis-regulatory region binding"/>
    <property type="evidence" value="ECO:0007669"/>
    <property type="project" value="InterPro"/>
</dbReference>
<dbReference type="PANTHER" id="PTHR40621:SF6">
    <property type="entry name" value="AP-1-LIKE TRANSCRIPTION FACTOR YAP1-RELATED"/>
    <property type="match status" value="1"/>
</dbReference>
<dbReference type="SUPFAM" id="SSF57959">
    <property type="entry name" value="Leucine zipper domain"/>
    <property type="match status" value="1"/>
</dbReference>
<organism evidence="5 6">
    <name type="scientific">Phakopsora pachyrhizi</name>
    <name type="common">Asian soybean rust disease fungus</name>
    <dbReference type="NCBI Taxonomy" id="170000"/>
    <lineage>
        <taxon>Eukaryota</taxon>
        <taxon>Fungi</taxon>
        <taxon>Dikarya</taxon>
        <taxon>Basidiomycota</taxon>
        <taxon>Pucciniomycotina</taxon>
        <taxon>Pucciniomycetes</taxon>
        <taxon>Pucciniales</taxon>
        <taxon>Phakopsoraceae</taxon>
        <taxon>Phakopsora</taxon>
    </lineage>
</organism>
<proteinExistence type="predicted"/>
<reference evidence="5" key="1">
    <citation type="submission" date="2022-06" db="EMBL/GenBank/DDBJ databases">
        <authorList>
            <consortium name="SYNGENTA / RWTH Aachen University"/>
        </authorList>
    </citation>
    <scope>NUCLEOTIDE SEQUENCE</scope>
</reference>
<feature type="compositionally biased region" description="Low complexity" evidence="3">
    <location>
        <begin position="220"/>
        <end position="248"/>
    </location>
</feature>
<name>A0AAV0BPM5_PHAPC</name>
<dbReference type="Gene3D" id="1.20.5.170">
    <property type="match status" value="1"/>
</dbReference>
<dbReference type="PROSITE" id="PS00036">
    <property type="entry name" value="BZIP_BASIC"/>
    <property type="match status" value="1"/>
</dbReference>
<evidence type="ECO:0000256" key="3">
    <source>
        <dbReference type="SAM" id="MobiDB-lite"/>
    </source>
</evidence>
<evidence type="ECO:0000256" key="2">
    <source>
        <dbReference type="ARBA" id="ARBA00023242"/>
    </source>
</evidence>
<feature type="region of interest" description="Disordered" evidence="3">
    <location>
        <begin position="1"/>
        <end position="61"/>
    </location>
</feature>
<dbReference type="InterPro" id="IPR046347">
    <property type="entry name" value="bZIP_sf"/>
</dbReference>
<dbReference type="InterPro" id="IPR004827">
    <property type="entry name" value="bZIP"/>
</dbReference>
<accession>A0AAV0BPM5</accession>
<feature type="compositionally biased region" description="Low complexity" evidence="3">
    <location>
        <begin position="11"/>
        <end position="61"/>
    </location>
</feature>
<comment type="subcellular location">
    <subcellularLocation>
        <location evidence="1">Nucleus</location>
    </subcellularLocation>
</comment>
<feature type="compositionally biased region" description="Low complexity" evidence="3">
    <location>
        <begin position="101"/>
        <end position="112"/>
    </location>
</feature>
<evidence type="ECO:0000313" key="5">
    <source>
        <dbReference type="EMBL" id="CAH7688303.1"/>
    </source>
</evidence>
<feature type="compositionally biased region" description="Polar residues" evidence="3">
    <location>
        <begin position="204"/>
        <end position="219"/>
    </location>
</feature>
<feature type="region of interest" description="Disordered" evidence="3">
    <location>
        <begin position="100"/>
        <end position="136"/>
    </location>
</feature>
<dbReference type="InterPro" id="IPR050936">
    <property type="entry name" value="AP-1-like"/>
</dbReference>